<reference evidence="2 3" key="1">
    <citation type="journal article" date="2019" name="Commun. Biol.">
        <title>The bagworm genome reveals a unique fibroin gene that provides high tensile strength.</title>
        <authorList>
            <person name="Kono N."/>
            <person name="Nakamura H."/>
            <person name="Ohtoshi R."/>
            <person name="Tomita M."/>
            <person name="Numata K."/>
            <person name="Arakawa K."/>
        </authorList>
    </citation>
    <scope>NUCLEOTIDE SEQUENCE [LARGE SCALE GENOMIC DNA]</scope>
</reference>
<accession>A0A4C1T2W1</accession>
<dbReference type="EMBL" id="BGZK01004360">
    <property type="protein sequence ID" value="GBP08525.1"/>
    <property type="molecule type" value="Genomic_DNA"/>
</dbReference>
<keyword evidence="3" id="KW-1185">Reference proteome</keyword>
<evidence type="ECO:0000256" key="1">
    <source>
        <dbReference type="SAM" id="MobiDB-lite"/>
    </source>
</evidence>
<dbReference type="Proteomes" id="UP000299102">
    <property type="component" value="Unassembled WGS sequence"/>
</dbReference>
<proteinExistence type="predicted"/>
<sequence>MRAQETARKRRAHEGGSGHIKATTVARRHERHERSRRRRRAHGRLATTERIKNLLWAVHARDVSDSYGLKNLLKQFDNDPAVSLKALTTSSEAAGNIRMLSVRDCPMGA</sequence>
<evidence type="ECO:0000313" key="3">
    <source>
        <dbReference type="Proteomes" id="UP000299102"/>
    </source>
</evidence>
<name>A0A4C1T2W1_EUMVA</name>
<dbReference type="AlphaFoldDB" id="A0A4C1T2W1"/>
<comment type="caution">
    <text evidence="2">The sequence shown here is derived from an EMBL/GenBank/DDBJ whole genome shotgun (WGS) entry which is preliminary data.</text>
</comment>
<protein>
    <submittedName>
        <fullName evidence="2">Uncharacterized protein</fullName>
    </submittedName>
</protein>
<feature type="region of interest" description="Disordered" evidence="1">
    <location>
        <begin position="1"/>
        <end position="45"/>
    </location>
</feature>
<organism evidence="2 3">
    <name type="scientific">Eumeta variegata</name>
    <name type="common">Bagworm moth</name>
    <name type="synonym">Eumeta japonica</name>
    <dbReference type="NCBI Taxonomy" id="151549"/>
    <lineage>
        <taxon>Eukaryota</taxon>
        <taxon>Metazoa</taxon>
        <taxon>Ecdysozoa</taxon>
        <taxon>Arthropoda</taxon>
        <taxon>Hexapoda</taxon>
        <taxon>Insecta</taxon>
        <taxon>Pterygota</taxon>
        <taxon>Neoptera</taxon>
        <taxon>Endopterygota</taxon>
        <taxon>Lepidoptera</taxon>
        <taxon>Glossata</taxon>
        <taxon>Ditrysia</taxon>
        <taxon>Tineoidea</taxon>
        <taxon>Psychidae</taxon>
        <taxon>Oiketicinae</taxon>
        <taxon>Eumeta</taxon>
    </lineage>
</organism>
<gene>
    <name evidence="2" type="ORF">EVAR_71159_1</name>
</gene>
<feature type="compositionally biased region" description="Basic residues" evidence="1">
    <location>
        <begin position="26"/>
        <end position="43"/>
    </location>
</feature>
<evidence type="ECO:0000313" key="2">
    <source>
        <dbReference type="EMBL" id="GBP08525.1"/>
    </source>
</evidence>